<dbReference type="eggNOG" id="ENOG502S7EB">
    <property type="taxonomic scope" value="Eukaryota"/>
</dbReference>
<dbReference type="EMBL" id="GG738854">
    <property type="protein sequence ID" value="EFC47434.1"/>
    <property type="molecule type" value="Genomic_DNA"/>
</dbReference>
<evidence type="ECO:0000313" key="3">
    <source>
        <dbReference type="Proteomes" id="UP000006671"/>
    </source>
</evidence>
<keyword evidence="1" id="KW-0732">Signal</keyword>
<dbReference type="KEGG" id="ngr:NAEGRDRAFT_64411"/>
<feature type="chain" id="PRO_5003037875" evidence="1">
    <location>
        <begin position="27"/>
        <end position="210"/>
    </location>
</feature>
<accession>D2V6E9</accession>
<proteinExistence type="predicted"/>
<dbReference type="InParanoid" id="D2V6E9"/>
<dbReference type="OMA" id="WAWNTIL"/>
<evidence type="ECO:0000313" key="2">
    <source>
        <dbReference type="EMBL" id="EFC47434.1"/>
    </source>
</evidence>
<dbReference type="OrthoDB" id="9970481at2759"/>
<protein>
    <submittedName>
        <fullName evidence="2">Predicted protein</fullName>
    </submittedName>
</protein>
<dbReference type="VEuPathDB" id="AmoebaDB:NAEGRDRAFT_64411"/>
<dbReference type="Proteomes" id="UP000006671">
    <property type="component" value="Unassembled WGS sequence"/>
</dbReference>
<sequence length="210" mass="23590">MKIITKQPRNICLVLLLLIVALVVAPSYQLSLSPELRATCLAAIQSYDKCTFYTQCLEKIKPCGPNGYALGYGYKYCSKFFSDVNRGAYKSEYAQKWVSSTGHCLQKFLMQNVVEKLLSNTGSEWNCERIIDASFNSHPGCYTDSISPIDGQKYSICKLRNVFDVKTVLMTVDAKDLLTARSMKQIVGVLKNCMSDVLSLDEVNELNDYL</sequence>
<reference evidence="2 3" key="1">
    <citation type="journal article" date="2010" name="Cell">
        <title>The genome of Naegleria gruberi illuminates early eukaryotic versatility.</title>
        <authorList>
            <person name="Fritz-Laylin L.K."/>
            <person name="Prochnik S.E."/>
            <person name="Ginger M.L."/>
            <person name="Dacks J.B."/>
            <person name="Carpenter M.L."/>
            <person name="Field M.C."/>
            <person name="Kuo A."/>
            <person name="Paredez A."/>
            <person name="Chapman J."/>
            <person name="Pham J."/>
            <person name="Shu S."/>
            <person name="Neupane R."/>
            <person name="Cipriano M."/>
            <person name="Mancuso J."/>
            <person name="Tu H."/>
            <person name="Salamov A."/>
            <person name="Lindquist E."/>
            <person name="Shapiro H."/>
            <person name="Lucas S."/>
            <person name="Grigoriev I.V."/>
            <person name="Cande W.Z."/>
            <person name="Fulton C."/>
            <person name="Rokhsar D.S."/>
            <person name="Dawson S.C."/>
        </authorList>
    </citation>
    <scope>NUCLEOTIDE SEQUENCE [LARGE SCALE GENOMIC DNA]</scope>
    <source>
        <strain evidence="2 3">NEG-M</strain>
    </source>
</reference>
<dbReference type="RefSeq" id="XP_002680178.1">
    <property type="nucleotide sequence ID" value="XM_002680132.1"/>
</dbReference>
<evidence type="ECO:0000256" key="1">
    <source>
        <dbReference type="SAM" id="SignalP"/>
    </source>
</evidence>
<keyword evidence="3" id="KW-1185">Reference proteome</keyword>
<feature type="signal peptide" evidence="1">
    <location>
        <begin position="1"/>
        <end position="26"/>
    </location>
</feature>
<gene>
    <name evidence="2" type="ORF">NAEGRDRAFT_64411</name>
</gene>
<dbReference type="GeneID" id="8861751"/>
<organism evidence="3">
    <name type="scientific">Naegleria gruberi</name>
    <name type="common">Amoeba</name>
    <dbReference type="NCBI Taxonomy" id="5762"/>
    <lineage>
        <taxon>Eukaryota</taxon>
        <taxon>Discoba</taxon>
        <taxon>Heterolobosea</taxon>
        <taxon>Tetramitia</taxon>
        <taxon>Eutetramitia</taxon>
        <taxon>Vahlkampfiidae</taxon>
        <taxon>Naegleria</taxon>
    </lineage>
</organism>
<name>D2V6E9_NAEGR</name>
<dbReference type="STRING" id="5762.D2V6E9"/>
<dbReference type="AlphaFoldDB" id="D2V6E9"/>